<protein>
    <submittedName>
        <fullName evidence="2">Uncharacterized protein</fullName>
    </submittedName>
</protein>
<name>A0ABS5JT02_9BACT</name>
<dbReference type="Proteomes" id="UP000708576">
    <property type="component" value="Unassembled WGS sequence"/>
</dbReference>
<gene>
    <name evidence="2" type="ORF">KEM10_07075</name>
</gene>
<comment type="caution">
    <text evidence="2">The sequence shown here is derived from an EMBL/GenBank/DDBJ whole genome shotgun (WGS) entry which is preliminary data.</text>
</comment>
<reference evidence="2 3" key="1">
    <citation type="journal article" date="2015" name="Int. J. Syst. Evol. Microbiol.">
        <title>Carboxylicivirga linearis sp. nov., isolated from a sea cucumber culture pond.</title>
        <authorList>
            <person name="Wang F.Q."/>
            <person name="Zhou Y.X."/>
            <person name="Lin X.Z."/>
            <person name="Chen G.J."/>
            <person name="Du Z.J."/>
        </authorList>
    </citation>
    <scope>NUCLEOTIDE SEQUENCE [LARGE SCALE GENOMIC DNA]</scope>
    <source>
        <strain evidence="2 3">FB218</strain>
    </source>
</reference>
<organism evidence="2 3">
    <name type="scientific">Carboxylicivirga linearis</name>
    <dbReference type="NCBI Taxonomy" id="1628157"/>
    <lineage>
        <taxon>Bacteria</taxon>
        <taxon>Pseudomonadati</taxon>
        <taxon>Bacteroidota</taxon>
        <taxon>Bacteroidia</taxon>
        <taxon>Marinilabiliales</taxon>
        <taxon>Marinilabiliaceae</taxon>
        <taxon>Carboxylicivirga</taxon>
    </lineage>
</organism>
<evidence type="ECO:0000313" key="2">
    <source>
        <dbReference type="EMBL" id="MBS2098039.1"/>
    </source>
</evidence>
<sequence length="82" mass="9177">MEFKKLDIKPQGSWIKRMLQSKHVQKTILYTVGGSVVGLLVYYFTDAQTISGMELNEVINHVIVGGLFGLFITNSPCARNKC</sequence>
<keyword evidence="3" id="KW-1185">Reference proteome</keyword>
<evidence type="ECO:0000313" key="3">
    <source>
        <dbReference type="Proteomes" id="UP000708576"/>
    </source>
</evidence>
<evidence type="ECO:0000256" key="1">
    <source>
        <dbReference type="SAM" id="Phobius"/>
    </source>
</evidence>
<accession>A0ABS5JT02</accession>
<dbReference type="RefSeq" id="WP_212215280.1">
    <property type="nucleotide sequence ID" value="NZ_JAGUCO010000003.1"/>
</dbReference>
<dbReference type="EMBL" id="JAGUCO010000003">
    <property type="protein sequence ID" value="MBS2098039.1"/>
    <property type="molecule type" value="Genomic_DNA"/>
</dbReference>
<proteinExistence type="predicted"/>
<keyword evidence="1" id="KW-1133">Transmembrane helix</keyword>
<feature type="transmembrane region" description="Helical" evidence="1">
    <location>
        <begin position="27"/>
        <end position="45"/>
    </location>
</feature>
<keyword evidence="1" id="KW-0472">Membrane</keyword>
<keyword evidence="1" id="KW-0812">Transmembrane</keyword>